<sequence length="88" mass="9840">MSGKAKTVKMCGETLGLGDYIVVVYEEDDICGGKRLTGYISEIWSPEMDNHLQARVGKTPDDKNGWCFHDKDHIENLIPAVVDCPTKR</sequence>
<dbReference type="EMBL" id="LAZR01058880">
    <property type="protein sequence ID" value="KKK68978.1"/>
    <property type="molecule type" value="Genomic_DNA"/>
</dbReference>
<dbReference type="AlphaFoldDB" id="A0A0F8XJB2"/>
<name>A0A0F8XJB2_9ZZZZ</name>
<evidence type="ECO:0000313" key="1">
    <source>
        <dbReference type="EMBL" id="KKK68978.1"/>
    </source>
</evidence>
<reference evidence="1" key="1">
    <citation type="journal article" date="2015" name="Nature">
        <title>Complex archaea that bridge the gap between prokaryotes and eukaryotes.</title>
        <authorList>
            <person name="Spang A."/>
            <person name="Saw J.H."/>
            <person name="Jorgensen S.L."/>
            <person name="Zaremba-Niedzwiedzka K."/>
            <person name="Martijn J."/>
            <person name="Lind A.E."/>
            <person name="van Eijk R."/>
            <person name="Schleper C."/>
            <person name="Guy L."/>
            <person name="Ettema T.J."/>
        </authorList>
    </citation>
    <scope>NUCLEOTIDE SEQUENCE</scope>
</reference>
<gene>
    <name evidence="1" type="ORF">LCGC14_2938640</name>
</gene>
<comment type="caution">
    <text evidence="1">The sequence shown here is derived from an EMBL/GenBank/DDBJ whole genome shotgun (WGS) entry which is preliminary data.</text>
</comment>
<accession>A0A0F8XJB2</accession>
<protein>
    <submittedName>
        <fullName evidence="1">Uncharacterized protein</fullName>
    </submittedName>
</protein>
<organism evidence="1">
    <name type="scientific">marine sediment metagenome</name>
    <dbReference type="NCBI Taxonomy" id="412755"/>
    <lineage>
        <taxon>unclassified sequences</taxon>
        <taxon>metagenomes</taxon>
        <taxon>ecological metagenomes</taxon>
    </lineage>
</organism>
<proteinExistence type="predicted"/>